<comment type="catalytic activity">
    <reaction evidence="6">
        <text>cob(I)alamin-[corrinoid adenosyltransferase] + ATP = apo-[corrinoid adenosyltransferase] + adenosylcob(III)alamin + triphosphate</text>
        <dbReference type="Rhea" id="RHEA:56796"/>
        <dbReference type="Rhea" id="RHEA-COMP:14743"/>
        <dbReference type="Rhea" id="RHEA-COMP:14744"/>
        <dbReference type="ChEBI" id="CHEBI:18036"/>
        <dbReference type="ChEBI" id="CHEBI:18408"/>
        <dbReference type="ChEBI" id="CHEBI:30616"/>
        <dbReference type="ChEBI" id="CHEBI:60488"/>
        <dbReference type="ChEBI" id="CHEBI:83228"/>
    </reaction>
    <physiologicalReaction direction="left-to-right" evidence="6">
        <dbReference type="Rhea" id="RHEA:56797"/>
    </physiologicalReaction>
</comment>
<dbReference type="SUPFAM" id="SSF89028">
    <property type="entry name" value="Cobalamin adenosyltransferase-like"/>
    <property type="match status" value="1"/>
</dbReference>
<dbReference type="NCBIfam" id="TIGR00636">
    <property type="entry name" value="PduO_Nterm"/>
    <property type="match status" value="1"/>
</dbReference>
<evidence type="ECO:0000256" key="3">
    <source>
        <dbReference type="ARBA" id="ARBA00022679"/>
    </source>
</evidence>
<keyword evidence="4 10" id="KW-0547">Nucleotide-binding</keyword>
<comment type="caution">
    <text evidence="12">The sequence shown here is derived from an EMBL/GenBank/DDBJ whole genome shotgun (WGS) entry which is preliminary data.</text>
</comment>
<dbReference type="FunFam" id="1.20.1200.10:FF:000001">
    <property type="entry name" value="Cob(I)yrinic acid a,c-diamide adenosyltransferase"/>
    <property type="match status" value="1"/>
</dbReference>
<evidence type="ECO:0000313" key="13">
    <source>
        <dbReference type="Proteomes" id="UP001634394"/>
    </source>
</evidence>
<evidence type="ECO:0000256" key="5">
    <source>
        <dbReference type="ARBA" id="ARBA00022840"/>
    </source>
</evidence>
<evidence type="ECO:0000256" key="9">
    <source>
        <dbReference type="ARBA" id="ARBA00075216"/>
    </source>
</evidence>
<keyword evidence="3 10" id="KW-0808">Transferase</keyword>
<comment type="similarity">
    <text evidence="1 10">Belongs to the Cob(I)alamin adenosyltransferase family.</text>
</comment>
<dbReference type="GO" id="GO:0009235">
    <property type="term" value="P:cobalamin metabolic process"/>
    <property type="evidence" value="ECO:0007669"/>
    <property type="project" value="UniProtKB-ARBA"/>
</dbReference>
<accession>A0ABD3V8D0</accession>
<evidence type="ECO:0000256" key="6">
    <source>
        <dbReference type="ARBA" id="ARBA00051988"/>
    </source>
</evidence>
<dbReference type="InterPro" id="IPR016030">
    <property type="entry name" value="CblAdoTrfase-like"/>
</dbReference>
<dbReference type="AlphaFoldDB" id="A0ABD3V8D0"/>
<evidence type="ECO:0000259" key="11">
    <source>
        <dbReference type="Pfam" id="PF01923"/>
    </source>
</evidence>
<dbReference type="EMBL" id="JBJQND010000013">
    <property type="protein sequence ID" value="KAL3857864.1"/>
    <property type="molecule type" value="Genomic_DNA"/>
</dbReference>
<dbReference type="GO" id="GO:0008817">
    <property type="term" value="F:corrinoid adenosyltransferase activity"/>
    <property type="evidence" value="ECO:0007669"/>
    <property type="project" value="UniProtKB-ARBA"/>
</dbReference>
<evidence type="ECO:0000256" key="4">
    <source>
        <dbReference type="ARBA" id="ARBA00022741"/>
    </source>
</evidence>
<dbReference type="InterPro" id="IPR029499">
    <property type="entry name" value="PduO-typ"/>
</dbReference>
<sequence>MTVMLKAILKVGIFHGIKHAFPTANISTTLCRLSFPKIYTKTGDKGTSATFTGERRVKDDNIFEALGTTDELSSAIGVAMEHCTDAGHTFIHQLETVQCVLQDVGSAIATPSTSARDAHRKKTEFSLQHVTTLENWIDTHTEELPPLKYFILPSGGKSATSLHLARSICRRAERRITPLVRSGEVEPETLRYLNRLSDYLFTVARLAAIREGQKEKIYHRVEKEIS</sequence>
<feature type="domain" description="Cobalamin adenosyltransferase-like" evidence="11">
    <location>
        <begin position="38"/>
        <end position="206"/>
    </location>
</feature>
<comment type="function">
    <text evidence="7">Converts cob(I)alamin to adenosylcobalamin (adenosylcob(III)alamin), a coenzyme for methylmalonyl-CoA mutase, therefore participates in the final step of the vitamin B12 conversion. Generates adenosylcobalamin (AdoCbl) and directly delivers the cofactor to MUT in a transfer that is stimulated by ATP-binding to MMAB and gated by MMAA.</text>
</comment>
<evidence type="ECO:0000256" key="8">
    <source>
        <dbReference type="ARBA" id="ARBA00071654"/>
    </source>
</evidence>
<dbReference type="PANTHER" id="PTHR12213">
    <property type="entry name" value="CORRINOID ADENOSYLTRANSFERASE"/>
    <property type="match status" value="1"/>
</dbReference>
<dbReference type="InterPro" id="IPR036451">
    <property type="entry name" value="CblAdoTrfase-like_sf"/>
</dbReference>
<dbReference type="Pfam" id="PF01923">
    <property type="entry name" value="Cob_adeno_trans"/>
    <property type="match status" value="1"/>
</dbReference>
<evidence type="ECO:0000256" key="10">
    <source>
        <dbReference type="RuleBase" id="RU366026"/>
    </source>
</evidence>
<organism evidence="12 13">
    <name type="scientific">Sinanodonta woodiana</name>
    <name type="common">Chinese pond mussel</name>
    <name type="synonym">Anodonta woodiana</name>
    <dbReference type="NCBI Taxonomy" id="1069815"/>
    <lineage>
        <taxon>Eukaryota</taxon>
        <taxon>Metazoa</taxon>
        <taxon>Spiralia</taxon>
        <taxon>Lophotrochozoa</taxon>
        <taxon>Mollusca</taxon>
        <taxon>Bivalvia</taxon>
        <taxon>Autobranchia</taxon>
        <taxon>Heteroconchia</taxon>
        <taxon>Palaeoheterodonta</taxon>
        <taxon>Unionida</taxon>
        <taxon>Unionoidea</taxon>
        <taxon>Unionidae</taxon>
        <taxon>Unioninae</taxon>
        <taxon>Sinanodonta</taxon>
    </lineage>
</organism>
<comment type="subunit">
    <text evidence="2">Homotrimer.</text>
</comment>
<evidence type="ECO:0000313" key="12">
    <source>
        <dbReference type="EMBL" id="KAL3857864.1"/>
    </source>
</evidence>
<evidence type="ECO:0000256" key="7">
    <source>
        <dbReference type="ARBA" id="ARBA00056747"/>
    </source>
</evidence>
<evidence type="ECO:0000256" key="2">
    <source>
        <dbReference type="ARBA" id="ARBA00011233"/>
    </source>
</evidence>
<gene>
    <name evidence="12" type="ORF">ACJMK2_012494</name>
</gene>
<dbReference type="GO" id="GO:0005524">
    <property type="term" value="F:ATP binding"/>
    <property type="evidence" value="ECO:0007669"/>
    <property type="project" value="UniProtKB-UniRule"/>
</dbReference>
<proteinExistence type="inferred from homology"/>
<reference evidence="12 13" key="1">
    <citation type="submission" date="2024-11" db="EMBL/GenBank/DDBJ databases">
        <title>Chromosome-level genome assembly of the freshwater bivalve Anodonta woodiana.</title>
        <authorList>
            <person name="Chen X."/>
        </authorList>
    </citation>
    <scope>NUCLEOTIDE SEQUENCE [LARGE SCALE GENOMIC DNA]</scope>
    <source>
        <strain evidence="12">MN2024</strain>
        <tissue evidence="12">Gills</tissue>
    </source>
</reference>
<dbReference type="Proteomes" id="UP001634394">
    <property type="component" value="Unassembled WGS sequence"/>
</dbReference>
<protein>
    <recommendedName>
        <fullName evidence="8">Corrinoid adenosyltransferase MMAB</fullName>
    </recommendedName>
    <alternativeName>
        <fullName evidence="9">ATP:co(I)rrinoid adenosyltransferase MMAB</fullName>
    </alternativeName>
</protein>
<evidence type="ECO:0000256" key="1">
    <source>
        <dbReference type="ARBA" id="ARBA00007487"/>
    </source>
</evidence>
<keyword evidence="13" id="KW-1185">Reference proteome</keyword>
<dbReference type="PANTHER" id="PTHR12213:SF0">
    <property type="entry name" value="CORRINOID ADENOSYLTRANSFERASE MMAB"/>
    <property type="match status" value="1"/>
</dbReference>
<keyword evidence="5 10" id="KW-0067">ATP-binding</keyword>
<dbReference type="Gene3D" id="1.20.1200.10">
    <property type="entry name" value="Cobalamin adenosyltransferase-like"/>
    <property type="match status" value="1"/>
</dbReference>
<name>A0ABD3V8D0_SINWO</name>